<evidence type="ECO:0000313" key="2">
    <source>
        <dbReference type="Proteomes" id="UP000002274"/>
    </source>
</evidence>
<accession>A2C7L9</accession>
<dbReference type="KEGG" id="pmf:P9303_07281"/>
<sequence>MFISFLKTSKRYKSFRLESKYHFQAIEKVIRNIFSLSPDCMLKIKFFLVNGLIEFNAEALA</sequence>
<name>A2C7L9_PROM3</name>
<proteinExistence type="predicted"/>
<dbReference type="EMBL" id="CP000554">
    <property type="protein sequence ID" value="ABM77479.1"/>
    <property type="molecule type" value="Genomic_DNA"/>
</dbReference>
<organism evidence="1 2">
    <name type="scientific">Prochlorococcus marinus (strain MIT 9303)</name>
    <dbReference type="NCBI Taxonomy" id="59922"/>
    <lineage>
        <taxon>Bacteria</taxon>
        <taxon>Bacillati</taxon>
        <taxon>Cyanobacteriota</taxon>
        <taxon>Cyanophyceae</taxon>
        <taxon>Synechococcales</taxon>
        <taxon>Prochlorococcaceae</taxon>
        <taxon>Prochlorococcus</taxon>
    </lineage>
</organism>
<gene>
    <name evidence="1" type="ordered locus">P9303_07281</name>
</gene>
<dbReference type="AlphaFoldDB" id="A2C7L9"/>
<dbReference type="Proteomes" id="UP000002274">
    <property type="component" value="Chromosome"/>
</dbReference>
<protein>
    <submittedName>
        <fullName evidence="1">Uncharacterized protein</fullName>
    </submittedName>
</protein>
<dbReference type="HOGENOM" id="CLU_2919045_0_0_3"/>
<evidence type="ECO:0000313" key="1">
    <source>
        <dbReference type="EMBL" id="ABM77479.1"/>
    </source>
</evidence>
<dbReference type="BioCyc" id="PMAR59922:G1G80-665-MONOMER"/>
<reference evidence="1 2" key="1">
    <citation type="journal article" date="2007" name="PLoS Genet.">
        <title>Patterns and implications of gene gain and loss in the evolution of Prochlorococcus.</title>
        <authorList>
            <person name="Kettler G.C."/>
            <person name="Martiny A.C."/>
            <person name="Huang K."/>
            <person name="Zucker J."/>
            <person name="Coleman M.L."/>
            <person name="Rodrigue S."/>
            <person name="Chen F."/>
            <person name="Lapidus A."/>
            <person name="Ferriera S."/>
            <person name="Johnson J."/>
            <person name="Steglich C."/>
            <person name="Church G.M."/>
            <person name="Richardson P."/>
            <person name="Chisholm S.W."/>
        </authorList>
    </citation>
    <scope>NUCLEOTIDE SEQUENCE [LARGE SCALE GENOMIC DNA]</scope>
    <source>
        <strain evidence="1 2">MIT 9303</strain>
    </source>
</reference>